<comment type="subcellular location">
    <subcellularLocation>
        <location evidence="1">Membrane</location>
        <topology evidence="1">Multi-pass membrane protein</topology>
    </subcellularLocation>
</comment>
<evidence type="ECO:0000256" key="1">
    <source>
        <dbReference type="ARBA" id="ARBA00004141"/>
    </source>
</evidence>
<dbReference type="InterPro" id="IPR041491">
    <property type="entry name" value="TRPM_SLOG"/>
</dbReference>
<dbReference type="Pfam" id="PF25508">
    <property type="entry name" value="TRPM2"/>
    <property type="match status" value="1"/>
</dbReference>
<evidence type="ECO:0000256" key="4">
    <source>
        <dbReference type="ARBA" id="ARBA00022989"/>
    </source>
</evidence>
<keyword evidence="5" id="KW-0406">Ion transport</keyword>
<dbReference type="GeneID" id="106154535"/>
<dbReference type="PANTHER" id="PTHR13800">
    <property type="entry name" value="TRANSIENT RECEPTOR POTENTIAL CATION CHANNEL, SUBFAMILY M, MEMBER 6"/>
    <property type="match status" value="1"/>
</dbReference>
<evidence type="ECO:0000259" key="11">
    <source>
        <dbReference type="Pfam" id="PF00520"/>
    </source>
</evidence>
<keyword evidence="15 16" id="KW-0675">Receptor</keyword>
<dbReference type="InterPro" id="IPR057366">
    <property type="entry name" value="TRPM-like"/>
</dbReference>
<protein>
    <submittedName>
        <fullName evidence="15 16">Transient receptor potential cation channel subfamily M member 2 isoform X2</fullName>
    </submittedName>
</protein>
<feature type="region of interest" description="Disordered" evidence="9">
    <location>
        <begin position="1480"/>
        <end position="1508"/>
    </location>
</feature>
<feature type="region of interest" description="Disordered" evidence="9">
    <location>
        <begin position="1"/>
        <end position="166"/>
    </location>
</feature>
<dbReference type="GO" id="GO:0005886">
    <property type="term" value="C:plasma membrane"/>
    <property type="evidence" value="ECO:0007669"/>
    <property type="project" value="TreeGrafter"/>
</dbReference>
<evidence type="ECO:0000313" key="15">
    <source>
        <dbReference type="RefSeq" id="XP_013384361.1"/>
    </source>
</evidence>
<feature type="coiled-coil region" evidence="8">
    <location>
        <begin position="1511"/>
        <end position="1538"/>
    </location>
</feature>
<feature type="domain" description="TRPM-like" evidence="13">
    <location>
        <begin position="767"/>
        <end position="969"/>
    </location>
</feature>
<organism evidence="14 16">
    <name type="scientific">Lingula anatina</name>
    <name type="common">Brachiopod</name>
    <name type="synonym">Lingula unguis</name>
    <dbReference type="NCBI Taxonomy" id="7574"/>
    <lineage>
        <taxon>Eukaryota</taxon>
        <taxon>Metazoa</taxon>
        <taxon>Spiralia</taxon>
        <taxon>Lophotrochozoa</taxon>
        <taxon>Brachiopoda</taxon>
        <taxon>Linguliformea</taxon>
        <taxon>Lingulata</taxon>
        <taxon>Lingulida</taxon>
        <taxon>Linguloidea</taxon>
        <taxon>Lingulidae</taxon>
        <taxon>Lingula</taxon>
    </lineage>
</organism>
<feature type="compositionally biased region" description="Basic residues" evidence="9">
    <location>
        <begin position="130"/>
        <end position="143"/>
    </location>
</feature>
<dbReference type="Pfam" id="PF00520">
    <property type="entry name" value="Ion_trans"/>
    <property type="match status" value="1"/>
</dbReference>
<feature type="compositionally biased region" description="Basic residues" evidence="9">
    <location>
        <begin position="100"/>
        <end position="113"/>
    </location>
</feature>
<evidence type="ECO:0000256" key="10">
    <source>
        <dbReference type="SAM" id="Phobius"/>
    </source>
</evidence>
<keyword evidence="2" id="KW-0813">Transport</keyword>
<evidence type="ECO:0000256" key="3">
    <source>
        <dbReference type="ARBA" id="ARBA00022692"/>
    </source>
</evidence>
<feature type="transmembrane region" description="Helical" evidence="10">
    <location>
        <begin position="1107"/>
        <end position="1126"/>
    </location>
</feature>
<evidence type="ECO:0000313" key="14">
    <source>
        <dbReference type="Proteomes" id="UP000085678"/>
    </source>
</evidence>
<dbReference type="RefSeq" id="XP_013384361.1">
    <property type="nucleotide sequence ID" value="XM_013528907.1"/>
</dbReference>
<evidence type="ECO:0000256" key="6">
    <source>
        <dbReference type="ARBA" id="ARBA00023136"/>
    </source>
</evidence>
<dbReference type="PANTHER" id="PTHR13800:SF12">
    <property type="entry name" value="TRANSIENT RECEPTOR POTENTIAL CATION CHANNEL SUBFAMILY M MEMBER-LIKE 2"/>
    <property type="match status" value="1"/>
</dbReference>
<keyword evidence="3 10" id="KW-0812">Transmembrane</keyword>
<evidence type="ECO:0000259" key="13">
    <source>
        <dbReference type="Pfam" id="PF25508"/>
    </source>
</evidence>
<keyword evidence="6 10" id="KW-0472">Membrane</keyword>
<evidence type="ECO:0000256" key="9">
    <source>
        <dbReference type="SAM" id="MobiDB-lite"/>
    </source>
</evidence>
<feature type="transmembrane region" description="Helical" evidence="10">
    <location>
        <begin position="1185"/>
        <end position="1201"/>
    </location>
</feature>
<gene>
    <name evidence="15 16" type="primary">LOC106154535</name>
</gene>
<feature type="domain" description="Ion transport" evidence="11">
    <location>
        <begin position="1112"/>
        <end position="1365"/>
    </location>
</feature>
<dbReference type="Pfam" id="PF18139">
    <property type="entry name" value="LSDAT_euk"/>
    <property type="match status" value="1"/>
</dbReference>
<keyword evidence="14" id="KW-1185">Reference proteome</keyword>
<feature type="transmembrane region" description="Helical" evidence="10">
    <location>
        <begin position="1250"/>
        <end position="1271"/>
    </location>
</feature>
<evidence type="ECO:0000259" key="12">
    <source>
        <dbReference type="Pfam" id="PF18139"/>
    </source>
</evidence>
<accession>A0A1S3HED0</accession>
<dbReference type="InterPro" id="IPR050927">
    <property type="entry name" value="TRPM"/>
</dbReference>
<name>A0A1S3HED0_LINAN</name>
<evidence type="ECO:0000256" key="8">
    <source>
        <dbReference type="SAM" id="Coils"/>
    </source>
</evidence>
<evidence type="ECO:0000313" key="16">
    <source>
        <dbReference type="RefSeq" id="XP_013384365.1"/>
    </source>
</evidence>
<feature type="compositionally biased region" description="Polar residues" evidence="9">
    <location>
        <begin position="1480"/>
        <end position="1494"/>
    </location>
</feature>
<dbReference type="RefSeq" id="XP_013384365.1">
    <property type="nucleotide sequence ID" value="XM_013528911.1"/>
</dbReference>
<feature type="region of interest" description="Disordered" evidence="9">
    <location>
        <begin position="1037"/>
        <end position="1067"/>
    </location>
</feature>
<dbReference type="GO" id="GO:0099604">
    <property type="term" value="F:ligand-gated calcium channel activity"/>
    <property type="evidence" value="ECO:0007669"/>
    <property type="project" value="TreeGrafter"/>
</dbReference>
<keyword evidence="8" id="KW-0175">Coiled coil</keyword>
<dbReference type="InterPro" id="IPR005821">
    <property type="entry name" value="Ion_trans_dom"/>
</dbReference>
<keyword evidence="4 10" id="KW-1133">Transmembrane helix</keyword>
<dbReference type="Proteomes" id="UP000085678">
    <property type="component" value="Unplaced"/>
</dbReference>
<proteinExistence type="predicted"/>
<feature type="domain" description="TRPM SLOG" evidence="12">
    <location>
        <begin position="325"/>
        <end position="607"/>
    </location>
</feature>
<feature type="compositionally biased region" description="Polar residues" evidence="9">
    <location>
        <begin position="146"/>
        <end position="166"/>
    </location>
</feature>
<keyword evidence="7" id="KW-0407">Ion channel</keyword>
<evidence type="ECO:0000256" key="2">
    <source>
        <dbReference type="ARBA" id="ARBA00022448"/>
    </source>
</evidence>
<feature type="transmembrane region" description="Helical" evidence="10">
    <location>
        <begin position="1333"/>
        <end position="1357"/>
    </location>
</feature>
<dbReference type="OrthoDB" id="310870at2759"/>
<evidence type="ECO:0000256" key="5">
    <source>
        <dbReference type="ARBA" id="ARBA00023065"/>
    </source>
</evidence>
<feature type="transmembrane region" description="Helical" evidence="10">
    <location>
        <begin position="991"/>
        <end position="1008"/>
    </location>
</feature>
<reference evidence="15 16" key="1">
    <citation type="submission" date="2025-04" db="UniProtKB">
        <authorList>
            <consortium name="RefSeq"/>
        </authorList>
    </citation>
    <scope>IDENTIFICATION</scope>
    <source>
        <tissue evidence="15 16">Gonads</tissue>
    </source>
</reference>
<evidence type="ECO:0000256" key="7">
    <source>
        <dbReference type="ARBA" id="ARBA00023303"/>
    </source>
</evidence>
<sequence length="1560" mass="177264">MSSDEEYFTPKATPGGTSFTIPINADPPHRQIGNSRRLPSLEPRPRSKSPSKIPKPVPNEGATFTGGVSAGQDIPLNSTFRISKGTEPLLGKTPLSSSTKHVKHKHPHGKSHAQRGEAQNLQSVDEGKEKHKKRKTKRKHARHGTGESTGTFTIESKQNSNGSTGTFTVDNPAFEGENVKNASVASMQSRSTYIMSTEDKVEDEEAPVGFGLGRQLTKSHRKDARESDMKIKHRFTLNKAKIRSYVSNQIFHRECSAYIPDPKKLSEGMCQCGRSKTWHVDEEIDISKHTKDEKWNGENHSEQVPPDCFGEILFSGFGYDNKVPAPYIRVDHTTELSTLWHLLDDYWKLPAPRLIITVTGGAQKFFLRPRLLHAFKTGLINAATGTGAWVVSGGTNTGVMKLVGEAVRDHSFASDVESSKIIALGVATWGIISNKESLVGEENMGCFPALYRSEDLRNGGAGTAALDPNHTHYIFVDNGTENKYGAEIKLRAKLEQYISEQVETGISITESVPVPIILLVLEGGINTLQTVAEAVKQDTPVVIIGGSGRAADYLICGYKMTRSKEKGKEEESQYPSNFEDEMAEEAKSLFDLHGLDQEEVEKIIKKCLKNLKICLDHRKLLTVFRLNDSTSARDMDKAILYALLKANKSDARTQLNLALAWNRPDVARQQIFTQDNRENWQKVDLYPAMYTALVQDRLEFVHLFLDMGVDLKKFLTASKLQELYYDVLKDRFSGAGAFYLKEKVQQLQQSFASRLRSGDGDHGDLDQNSVLYNIGRVINRCVQDQQDNLYASQKPGMCENQPSAEAGLAEDMTNQRYTEVNEVDERVNTISQCAPGAKMKKKRTKLKEEQKCEFERPEKHLMLWAVLLNRKELAKLFWKMGKDHIGAALFASAILKRMSKDAAGDEEVDLAEDLKNHGVEFEELAVGVLNECYSKDKILGHRLVTRQLPHFGHDTVMTIADTARQMHFMEQACCQTKLNMIWLGKMVQHTSIWKIVPSLFIPFVIPFIKFRIKSKPLKSFSEVRGIDLGSVNRIAPEAEKKNGDEEEENSDPDGDGVEFTRSKTRREKNRKGAKHSYFQVNCCGLDKDSISIFRAFYYFHTAPITKFLYQQIMYIVFLCMFSYFLMVDLHPMNTPDNLHIWEIFVWIFSGTSILEEVRQVLTKDSRSLWYKLADWWKSVWNKLDLIMYTLFIISVVLRFTLTEADFVHARRAYCLTLILHFVRFLQGFMIHKDMGPKVIMIRRMITDVIFFVMILLVFLLAYGVAVQALLYPNHKRDWSILKDVVYIPYWQMYGDLFLDETSGKIDQCTSNATLYLQDNGPQMCPQQNEWMTIVLMVIYMLLTNVLLLNLLIAIFNYTFQNIQDNSLTVWRFYRFGLIYEYHDRPPLPPPAIIISHIVRGIMYIVKKCRGIKNSDDSFKRVLSVDEQEKLTVFEKAGMESYLLRTHQENEAHMANKISTAGERIEQVIDDLEQIKEQIEDQNQTSVPGLNSTFNPPVEPELRQSVSPADETADLQKRLKELEDQVSRQTNHLEQVLKLLQQHGYGGPAGDSKEGMTHISS</sequence>
<feature type="compositionally biased region" description="Acidic residues" evidence="9">
    <location>
        <begin position="1044"/>
        <end position="1056"/>
    </location>
</feature>